<evidence type="ECO:0000256" key="1">
    <source>
        <dbReference type="ARBA" id="ARBA00004613"/>
    </source>
</evidence>
<comment type="caution">
    <text evidence="6">The sequence shown here is derived from an EMBL/GenBank/DDBJ whole genome shotgun (WGS) entry which is preliminary data.</text>
</comment>
<gene>
    <name evidence="6" type="ORF">BC938DRAFT_475941</name>
</gene>
<keyword evidence="3 5" id="KW-0732">Signal</keyword>
<feature type="signal peptide" evidence="5">
    <location>
        <begin position="1"/>
        <end position="22"/>
    </location>
</feature>
<accession>A0A433PM77</accession>
<dbReference type="EMBL" id="RBNJ01022199">
    <property type="protein sequence ID" value="RUS18579.1"/>
    <property type="molecule type" value="Genomic_DNA"/>
</dbReference>
<evidence type="ECO:0000256" key="5">
    <source>
        <dbReference type="SAM" id="SignalP"/>
    </source>
</evidence>
<evidence type="ECO:0000256" key="3">
    <source>
        <dbReference type="ARBA" id="ARBA00022729"/>
    </source>
</evidence>
<dbReference type="PROSITE" id="PS51257">
    <property type="entry name" value="PROKAR_LIPOPROTEIN"/>
    <property type="match status" value="1"/>
</dbReference>
<reference evidence="6 7" key="1">
    <citation type="journal article" date="2018" name="New Phytol.">
        <title>Phylogenomics of Endogonaceae and evolution of mycorrhizas within Mucoromycota.</title>
        <authorList>
            <person name="Chang Y."/>
            <person name="Desiro A."/>
            <person name="Na H."/>
            <person name="Sandor L."/>
            <person name="Lipzen A."/>
            <person name="Clum A."/>
            <person name="Barry K."/>
            <person name="Grigoriev I.V."/>
            <person name="Martin F.M."/>
            <person name="Stajich J.E."/>
            <person name="Smith M.E."/>
            <person name="Bonito G."/>
            <person name="Spatafora J.W."/>
        </authorList>
    </citation>
    <scope>NUCLEOTIDE SEQUENCE [LARGE SCALE GENOMIC DNA]</scope>
    <source>
        <strain evidence="6 7">AD002</strain>
    </source>
</reference>
<keyword evidence="7" id="KW-1185">Reference proteome</keyword>
<name>A0A433PM77_9FUNG</name>
<dbReference type="PANTHER" id="PTHR31279:SF58">
    <property type="entry name" value="PROTEIN EXORDIUM-LIKE 2"/>
    <property type="match status" value="1"/>
</dbReference>
<dbReference type="GO" id="GO:0005576">
    <property type="term" value="C:extracellular region"/>
    <property type="evidence" value="ECO:0007669"/>
    <property type="project" value="UniProtKB-SubCell"/>
</dbReference>
<evidence type="ECO:0000256" key="4">
    <source>
        <dbReference type="ARBA" id="ARBA00023591"/>
    </source>
</evidence>
<evidence type="ECO:0008006" key="8">
    <source>
        <dbReference type="Google" id="ProtNLM"/>
    </source>
</evidence>
<evidence type="ECO:0000313" key="6">
    <source>
        <dbReference type="EMBL" id="RUS18579.1"/>
    </source>
</evidence>
<comment type="similarity">
    <text evidence="4">Belongs to the EXORDIUM family.</text>
</comment>
<protein>
    <recommendedName>
        <fullName evidence="8">Phosphate-induced protein 1</fullName>
    </recommendedName>
</protein>
<feature type="chain" id="PRO_5019209547" description="Phosphate-induced protein 1" evidence="5">
    <location>
        <begin position="23"/>
        <end position="285"/>
    </location>
</feature>
<dbReference type="PANTHER" id="PTHR31279">
    <property type="entry name" value="PROTEIN EXORDIUM-LIKE 5"/>
    <property type="match status" value="1"/>
</dbReference>
<proteinExistence type="inferred from homology"/>
<dbReference type="InterPro" id="IPR006766">
    <property type="entry name" value="EXORDIUM-like"/>
</dbReference>
<keyword evidence="2" id="KW-0964">Secreted</keyword>
<dbReference type="Pfam" id="PF04674">
    <property type="entry name" value="Phi_1"/>
    <property type="match status" value="2"/>
</dbReference>
<dbReference type="AlphaFoldDB" id="A0A433PM77"/>
<evidence type="ECO:0000313" key="7">
    <source>
        <dbReference type="Proteomes" id="UP000274822"/>
    </source>
</evidence>
<evidence type="ECO:0000256" key="2">
    <source>
        <dbReference type="ARBA" id="ARBA00022525"/>
    </source>
</evidence>
<sequence length="285" mass="31463">MKPSFFGTLCAILACFAATVSASDVRPLANSKTTIKNRVKNLKEQIPHNLQYHNGSIMTGSVNIYFIFYGQWEKPSMTLLEDFVNNLSATSWWNINKLFKDKKGVLAAGSLHVVSSITDNYSQGKALNSGKIERIITTALFRKALPIAANGIYIVLSSADVKITGERLPSSNSYMRRPSYMTGRRPNNSPTHTLLQAHSISPLSPTSFRCAYHSFVTYQKLDIKYAFAGDASTQCPDSCQYNPKLSPNGLPGADALANHIGHEITETVTDPEFDAWENPENGDFE</sequence>
<dbReference type="Proteomes" id="UP000274822">
    <property type="component" value="Unassembled WGS sequence"/>
</dbReference>
<feature type="non-terminal residue" evidence="6">
    <location>
        <position position="285"/>
    </location>
</feature>
<organism evidence="6 7">
    <name type="scientific">Jimgerdemannia flammicorona</name>
    <dbReference type="NCBI Taxonomy" id="994334"/>
    <lineage>
        <taxon>Eukaryota</taxon>
        <taxon>Fungi</taxon>
        <taxon>Fungi incertae sedis</taxon>
        <taxon>Mucoromycota</taxon>
        <taxon>Mucoromycotina</taxon>
        <taxon>Endogonomycetes</taxon>
        <taxon>Endogonales</taxon>
        <taxon>Endogonaceae</taxon>
        <taxon>Jimgerdemannia</taxon>
    </lineage>
</organism>
<comment type="subcellular location">
    <subcellularLocation>
        <location evidence="1">Secreted</location>
    </subcellularLocation>
</comment>